<feature type="compositionally biased region" description="Basic and acidic residues" evidence="1">
    <location>
        <begin position="543"/>
        <end position="562"/>
    </location>
</feature>
<feature type="compositionally biased region" description="Basic and acidic residues" evidence="1">
    <location>
        <begin position="725"/>
        <end position="739"/>
    </location>
</feature>
<feature type="compositionally biased region" description="Polar residues" evidence="1">
    <location>
        <begin position="900"/>
        <end position="918"/>
    </location>
</feature>
<feature type="compositionally biased region" description="Basic and acidic residues" evidence="1">
    <location>
        <begin position="1002"/>
        <end position="1011"/>
    </location>
</feature>
<protein>
    <submittedName>
        <fullName evidence="2">Uncharacterized protein</fullName>
    </submittedName>
</protein>
<evidence type="ECO:0000256" key="1">
    <source>
        <dbReference type="SAM" id="MobiDB-lite"/>
    </source>
</evidence>
<feature type="region of interest" description="Disordered" evidence="1">
    <location>
        <begin position="660"/>
        <end position="813"/>
    </location>
</feature>
<feature type="compositionally biased region" description="Polar residues" evidence="1">
    <location>
        <begin position="594"/>
        <end position="609"/>
    </location>
</feature>
<feature type="compositionally biased region" description="Polar residues" evidence="1">
    <location>
        <begin position="700"/>
        <end position="724"/>
    </location>
</feature>
<evidence type="ECO:0000313" key="2">
    <source>
        <dbReference type="EMBL" id="OBR87627.1"/>
    </source>
</evidence>
<accession>A0A1A6AC37</accession>
<organism evidence="2">
    <name type="scientific">Kwoniella dejecticola CBS 10117</name>
    <dbReference type="NCBI Taxonomy" id="1296121"/>
    <lineage>
        <taxon>Eukaryota</taxon>
        <taxon>Fungi</taxon>
        <taxon>Dikarya</taxon>
        <taxon>Basidiomycota</taxon>
        <taxon>Agaricomycotina</taxon>
        <taxon>Tremellomycetes</taxon>
        <taxon>Tremellales</taxon>
        <taxon>Cryptococcaceae</taxon>
        <taxon>Kwoniella</taxon>
    </lineage>
</organism>
<feature type="compositionally biased region" description="Polar residues" evidence="1">
    <location>
        <begin position="945"/>
        <end position="966"/>
    </location>
</feature>
<dbReference type="AlphaFoldDB" id="A0A1A6AC37"/>
<feature type="compositionally biased region" description="Basic and acidic residues" evidence="1">
    <location>
        <begin position="1090"/>
        <end position="1110"/>
    </location>
</feature>
<feature type="region of interest" description="Disordered" evidence="1">
    <location>
        <begin position="834"/>
        <end position="1111"/>
    </location>
</feature>
<sequence>MAPRSSAPKLPDGLSEAATGVRDVLDKDKSNGWGIRVQEWAAGRKKLSLLLAEPDLPEEAFQDFHEWAENKLEGLIIAHSVSQFLAFFLSFLHLLADKYLQPASETKRSRGPNVTDEVIGRVEKLIALVTNIIQRLFSEDRVDSDTAQISTKEWLILMKDLLDHCLNDEFGDDILQDNICELLHRVVSNATNTTGKAIMVDEKIMGYEKIGSWLYRSKSSGTSIWLLRIMQCLLPPTSERSGRETALRTVITAEKWSTSVAKICYREMWRVNGDHQPDHLMTIINLLALDKSLLRPRAFQLNDITINSETQLSSDKAKRYRDRGLIIMYVDQCGLLIKSFDNSGSQEDITFRMSRIIQLGRQSRIEFIFQCDAPDSQGGRPQIRLDLYADQADVFKSIMMHYYQTLGQPKLTDPENPLQCESGESAESALQPTDVEAEILRWSSDQETVRQARSALKDSNTQLERFNPFKPFFPLPGASTTKTSVKTIVSPTRQSLPASAPNKVNDSQRATQLGSNPVTTRSQAAVDIKVAAKSAASSTTPIERAESLDKGDSGEKVGHENAQEESQTRAPKKGDQDAKDRQEHVEDEDMQLPPASQQLVTSEDNATTRSSRRFGKSATLRSTQPVTILDDDSDLSADEAPGNFADIFAAQNRDLAFGETLPQAKDGASSKSKSGPLALTTKASATETLHTQIKKGKAATPSSVRSSNAKSRTTKAVATENQDQAIEKAKENVTPEQLEKANNTAVPKTRARAALTKSQVAPPSPKKPRATRRSQLAQMVLADPDLDAGEAHPPLPWQVGSDAARKAGPESSVVKKKAAATLLYGTDRSSKKAIADDEAVPAANPAEHITPDIESSEDPFLDSHANHSSFRREQHENDLGVGDTIARQSLSKNLHPAVDTSAQVGSSLSDSTIMPSKTATHKIATENTSQVGDMPNASIQRVIVANTTKPRTRSDSPSTQSQAHLTSQDEHQKHSLDVPEPIEEEVNQPSEPTPRPRVTRRSVIEMFKRDNDEEESRSTTKKARIAELPSSEAEDVVIEQAKGSKIDNKGGISRKQDLPEDKPQPSEANKRKRSSEGVEDQEAKKKVRRRSDTPDVKAFGEADKVEKKATAEINDTLGQIADLISDRMAEQMREPLIQAKLSRRQFGRLGQALLDNYHKESKNQLKILRKKSKVAITRYEQIKGKEVKGILTDYEKSKSEMDKLVEMDEKRWELSEKLF</sequence>
<name>A0A1A6AC37_9TREE</name>
<feature type="region of interest" description="Disordered" evidence="1">
    <location>
        <begin position="491"/>
        <end position="640"/>
    </location>
</feature>
<feature type="compositionally biased region" description="Polar residues" evidence="1">
    <location>
        <begin position="681"/>
        <end position="691"/>
    </location>
</feature>
<dbReference type="VEuPathDB" id="FungiDB:I303_01835"/>
<gene>
    <name evidence="2" type="ORF">I303_01835</name>
</gene>
<dbReference type="OrthoDB" id="2575823at2759"/>
<feature type="compositionally biased region" description="Basic and acidic residues" evidence="1">
    <location>
        <begin position="967"/>
        <end position="977"/>
    </location>
</feature>
<feature type="compositionally biased region" description="Polar residues" evidence="1">
    <location>
        <begin position="493"/>
        <end position="523"/>
    </location>
</feature>
<feature type="compositionally biased region" description="Low complexity" evidence="1">
    <location>
        <begin position="524"/>
        <end position="538"/>
    </location>
</feature>
<feature type="compositionally biased region" description="Basic and acidic residues" evidence="1">
    <location>
        <begin position="1042"/>
        <end position="1064"/>
    </location>
</feature>
<dbReference type="STRING" id="1296121.A0A1A6AC37"/>
<proteinExistence type="predicted"/>
<reference evidence="2" key="1">
    <citation type="submission" date="2013-07" db="EMBL/GenBank/DDBJ databases">
        <title>The Genome Sequence of Cryptococcus dejecticola CBS10117.</title>
        <authorList>
            <consortium name="The Broad Institute Genome Sequencing Platform"/>
            <person name="Cuomo C."/>
            <person name="Litvintseva A."/>
            <person name="Chen Y."/>
            <person name="Heitman J."/>
            <person name="Sun S."/>
            <person name="Springer D."/>
            <person name="Dromer F."/>
            <person name="Young S.K."/>
            <person name="Zeng Q."/>
            <person name="Gargeya S."/>
            <person name="Fitzgerald M."/>
            <person name="Abouelleil A."/>
            <person name="Alvarado L."/>
            <person name="Berlin A.M."/>
            <person name="Chapman S.B."/>
            <person name="Dewar J."/>
            <person name="Goldberg J."/>
            <person name="Griggs A."/>
            <person name="Gujja S."/>
            <person name="Hansen M."/>
            <person name="Howarth C."/>
            <person name="Imamovic A."/>
            <person name="Larimer J."/>
            <person name="McCowan C."/>
            <person name="Murphy C."/>
            <person name="Pearson M."/>
            <person name="Priest M."/>
            <person name="Roberts A."/>
            <person name="Saif S."/>
            <person name="Shea T."/>
            <person name="Sykes S."/>
            <person name="Wortman J."/>
            <person name="Nusbaum C."/>
            <person name="Birren B."/>
        </authorList>
    </citation>
    <scope>NUCLEOTIDE SEQUENCE [LARGE SCALE GENOMIC DNA]</scope>
    <source>
        <strain evidence="2">CBS 10117</strain>
    </source>
</reference>
<feature type="compositionally biased region" description="Basic and acidic residues" evidence="1">
    <location>
        <begin position="572"/>
        <end position="584"/>
    </location>
</feature>
<feature type="region of interest" description="Disordered" evidence="1">
    <location>
        <begin position="466"/>
        <end position="485"/>
    </location>
</feature>
<dbReference type="EMBL" id="KI894028">
    <property type="protein sequence ID" value="OBR87627.1"/>
    <property type="molecule type" value="Genomic_DNA"/>
</dbReference>